<feature type="domain" description="DUF4340" evidence="1">
    <location>
        <begin position="66"/>
        <end position="208"/>
    </location>
</feature>
<dbReference type="RefSeq" id="WP_023507017.1">
    <property type="nucleotide sequence ID" value="NC_022357.1"/>
</dbReference>
<dbReference type="OrthoDB" id="8534137at2"/>
<sequence length="276" mass="30987">MKYRILLNLVLAALVAALILLVWLKPKPTVQTEFKLSTLASASVKRITIEKPGQPAIVLQNNPAGWRLIAPFQARAERTTVGRLLEILAATSLQRFPATDLGRFQLDNPLLRLTINDQKFSFGTQNTLTGEVYVATNGGVHLVAPSYLVYTMKMPADFAARAFLAEEEKLAGFEFVDLNLSQNSDGKWSVSPARPNWSQDDINRWVDEWRHASSLVTQPYDGTPAQESFTLRLGDGKLIPCKILRHEPELVILREDEKLQYHFPAEIGKRLLRPGK</sequence>
<evidence type="ECO:0000313" key="3">
    <source>
        <dbReference type="Proteomes" id="UP000015559"/>
    </source>
</evidence>
<dbReference type="AlphaFoldDB" id="S6ANI3"/>
<dbReference type="Proteomes" id="UP000015559">
    <property type="component" value="Chromosome"/>
</dbReference>
<evidence type="ECO:0000259" key="1">
    <source>
        <dbReference type="Pfam" id="PF14238"/>
    </source>
</evidence>
<dbReference type="STRING" id="1163617.SCD_n02629"/>
<reference evidence="2 3" key="1">
    <citation type="journal article" date="2012" name="Appl. Environ. Microbiol.">
        <title>Draft genome sequence of a psychrotolerant sulfur-oxidizing bacterium, Sulfuricella denitrificans skB26, and proteomic insights into cold adaptation.</title>
        <authorList>
            <person name="Watanabe T."/>
            <person name="Kojima H."/>
            <person name="Fukui M."/>
        </authorList>
    </citation>
    <scope>NUCLEOTIDE SEQUENCE [LARGE SCALE GENOMIC DNA]</scope>
    <source>
        <strain evidence="3">skB26</strain>
    </source>
</reference>
<dbReference type="EMBL" id="AP013066">
    <property type="protein sequence ID" value="BAN36429.1"/>
    <property type="molecule type" value="Genomic_DNA"/>
</dbReference>
<dbReference type="Pfam" id="PF14238">
    <property type="entry name" value="DUF4340"/>
    <property type="match status" value="1"/>
</dbReference>
<dbReference type="InterPro" id="IPR025641">
    <property type="entry name" value="DUF4340"/>
</dbReference>
<dbReference type="KEGG" id="sdr:SCD_n02629"/>
<dbReference type="eggNOG" id="ENOG5032XKS">
    <property type="taxonomic scope" value="Bacteria"/>
</dbReference>
<dbReference type="HOGENOM" id="CLU_082698_0_0_4"/>
<gene>
    <name evidence="2" type="ORF">SCD_n02629</name>
</gene>
<evidence type="ECO:0000313" key="2">
    <source>
        <dbReference type="EMBL" id="BAN36429.1"/>
    </source>
</evidence>
<accession>S6ANI3</accession>
<protein>
    <recommendedName>
        <fullName evidence="1">DUF4340 domain-containing protein</fullName>
    </recommendedName>
</protein>
<keyword evidence="3" id="KW-1185">Reference proteome</keyword>
<proteinExistence type="predicted"/>
<name>S6ANI3_SULDS</name>
<organism evidence="2 3">
    <name type="scientific">Sulfuricella denitrificans (strain DSM 22764 / NBRC 105220 / skB26)</name>
    <dbReference type="NCBI Taxonomy" id="1163617"/>
    <lineage>
        <taxon>Bacteria</taxon>
        <taxon>Pseudomonadati</taxon>
        <taxon>Pseudomonadota</taxon>
        <taxon>Betaproteobacteria</taxon>
        <taxon>Nitrosomonadales</taxon>
        <taxon>Sulfuricellaceae</taxon>
        <taxon>Sulfuricella</taxon>
    </lineage>
</organism>